<name>A0A2P5F073_TREOI</name>
<proteinExistence type="predicted"/>
<dbReference type="InParanoid" id="A0A2P5F073"/>
<dbReference type="STRING" id="63057.A0A2P5F073"/>
<evidence type="ECO:0000313" key="2">
    <source>
        <dbReference type="EMBL" id="PON91194.1"/>
    </source>
</evidence>
<accession>A0A2P5F073</accession>
<feature type="transmembrane region" description="Helical" evidence="1">
    <location>
        <begin position="87"/>
        <end position="111"/>
    </location>
</feature>
<dbReference type="AlphaFoldDB" id="A0A2P5F073"/>
<keyword evidence="1" id="KW-1133">Transmembrane helix</keyword>
<dbReference type="EMBL" id="JXTC01000076">
    <property type="protein sequence ID" value="PON91194.1"/>
    <property type="molecule type" value="Genomic_DNA"/>
</dbReference>
<dbReference type="Proteomes" id="UP000237000">
    <property type="component" value="Unassembled WGS sequence"/>
</dbReference>
<evidence type="ECO:0000256" key="1">
    <source>
        <dbReference type="SAM" id="Phobius"/>
    </source>
</evidence>
<keyword evidence="1" id="KW-0812">Transmembrane</keyword>
<feature type="transmembrane region" description="Helical" evidence="1">
    <location>
        <begin position="39"/>
        <end position="61"/>
    </location>
</feature>
<protein>
    <submittedName>
        <fullName evidence="2">Uncharacterized protein</fullName>
    </submittedName>
</protein>
<organism evidence="2 3">
    <name type="scientific">Trema orientale</name>
    <name type="common">Charcoal tree</name>
    <name type="synonym">Celtis orientalis</name>
    <dbReference type="NCBI Taxonomy" id="63057"/>
    <lineage>
        <taxon>Eukaryota</taxon>
        <taxon>Viridiplantae</taxon>
        <taxon>Streptophyta</taxon>
        <taxon>Embryophyta</taxon>
        <taxon>Tracheophyta</taxon>
        <taxon>Spermatophyta</taxon>
        <taxon>Magnoliopsida</taxon>
        <taxon>eudicotyledons</taxon>
        <taxon>Gunneridae</taxon>
        <taxon>Pentapetalae</taxon>
        <taxon>rosids</taxon>
        <taxon>fabids</taxon>
        <taxon>Rosales</taxon>
        <taxon>Cannabaceae</taxon>
        <taxon>Trema</taxon>
    </lineage>
</organism>
<feature type="non-terminal residue" evidence="2">
    <location>
        <position position="165"/>
    </location>
</feature>
<dbReference type="OrthoDB" id="1750965at2759"/>
<comment type="caution">
    <text evidence="2">The sequence shown here is derived from an EMBL/GenBank/DDBJ whole genome shotgun (WGS) entry which is preliminary data.</text>
</comment>
<reference evidence="3" key="1">
    <citation type="submission" date="2016-06" db="EMBL/GenBank/DDBJ databases">
        <title>Parallel loss of symbiosis genes in relatives of nitrogen-fixing non-legume Parasponia.</title>
        <authorList>
            <person name="Van Velzen R."/>
            <person name="Holmer R."/>
            <person name="Bu F."/>
            <person name="Rutten L."/>
            <person name="Van Zeijl A."/>
            <person name="Liu W."/>
            <person name="Santuari L."/>
            <person name="Cao Q."/>
            <person name="Sharma T."/>
            <person name="Shen D."/>
            <person name="Roswanjaya Y."/>
            <person name="Wardhani T."/>
            <person name="Kalhor M.S."/>
            <person name="Jansen J."/>
            <person name="Van den Hoogen J."/>
            <person name="Gungor B."/>
            <person name="Hartog M."/>
            <person name="Hontelez J."/>
            <person name="Verver J."/>
            <person name="Yang W.-C."/>
            <person name="Schijlen E."/>
            <person name="Repin R."/>
            <person name="Schilthuizen M."/>
            <person name="Schranz E."/>
            <person name="Heidstra R."/>
            <person name="Miyata K."/>
            <person name="Fedorova E."/>
            <person name="Kohlen W."/>
            <person name="Bisseling T."/>
            <person name="Smit S."/>
            <person name="Geurts R."/>
        </authorList>
    </citation>
    <scope>NUCLEOTIDE SEQUENCE [LARGE SCALE GENOMIC DNA]</scope>
    <source>
        <strain evidence="3">cv. RG33-2</strain>
    </source>
</reference>
<sequence length="165" mass="18276">MGFPLNWISLILDCISTSTFFFCVNGFPKGQVIPSRGLYYGYSLSPYLFLLCVEALSSLIVKAGNDNKLLGMKCSRSDPKHGSVVDILMSIFSNLSRVAFDWFVVVLWCLWSNRNQCVYGGSGCVPSSLVNFASSFFSEFRDSMQLSSSSTQITSTPSVVSLPRW</sequence>
<evidence type="ECO:0000313" key="3">
    <source>
        <dbReference type="Proteomes" id="UP000237000"/>
    </source>
</evidence>
<gene>
    <name evidence="2" type="ORF">TorRG33x02_130100</name>
</gene>
<keyword evidence="1" id="KW-0472">Membrane</keyword>
<keyword evidence="3" id="KW-1185">Reference proteome</keyword>
<feature type="transmembrane region" description="Helical" evidence="1">
    <location>
        <begin position="6"/>
        <end position="27"/>
    </location>
</feature>